<keyword evidence="3" id="KW-1185">Reference proteome</keyword>
<sequence length="118" mass="13175">MKPGTTFYPAIALGRGFQKPPAPATPCNDRHLVRRLPRPSILTLIPQTERHPVVKNTELISQRVYVHDKKGSKKFAYAKSIIEKMIEINGPPVNNHRHGTMGIDNGDGGRRGRVTSDR</sequence>
<dbReference type="AlphaFoldDB" id="A0A4C1T057"/>
<evidence type="ECO:0000256" key="1">
    <source>
        <dbReference type="SAM" id="MobiDB-lite"/>
    </source>
</evidence>
<feature type="compositionally biased region" description="Basic and acidic residues" evidence="1">
    <location>
        <begin position="107"/>
        <end position="118"/>
    </location>
</feature>
<comment type="caution">
    <text evidence="2">The sequence shown here is derived from an EMBL/GenBank/DDBJ whole genome shotgun (WGS) entry which is preliminary data.</text>
</comment>
<dbReference type="EMBL" id="BGZK01000023">
    <property type="protein sequence ID" value="GBP06641.1"/>
    <property type="molecule type" value="Genomic_DNA"/>
</dbReference>
<reference evidence="2 3" key="1">
    <citation type="journal article" date="2019" name="Commun. Biol.">
        <title>The bagworm genome reveals a unique fibroin gene that provides high tensile strength.</title>
        <authorList>
            <person name="Kono N."/>
            <person name="Nakamura H."/>
            <person name="Ohtoshi R."/>
            <person name="Tomita M."/>
            <person name="Numata K."/>
            <person name="Arakawa K."/>
        </authorList>
    </citation>
    <scope>NUCLEOTIDE SEQUENCE [LARGE SCALE GENOMIC DNA]</scope>
</reference>
<name>A0A4C1T057_EUMVA</name>
<proteinExistence type="predicted"/>
<accession>A0A4C1T057</accession>
<dbReference type="Proteomes" id="UP000299102">
    <property type="component" value="Unassembled WGS sequence"/>
</dbReference>
<gene>
    <name evidence="2" type="ORF">EVAR_92612_1</name>
</gene>
<evidence type="ECO:0000313" key="2">
    <source>
        <dbReference type="EMBL" id="GBP06641.1"/>
    </source>
</evidence>
<protein>
    <submittedName>
        <fullName evidence="2">Uncharacterized protein</fullName>
    </submittedName>
</protein>
<organism evidence="2 3">
    <name type="scientific">Eumeta variegata</name>
    <name type="common">Bagworm moth</name>
    <name type="synonym">Eumeta japonica</name>
    <dbReference type="NCBI Taxonomy" id="151549"/>
    <lineage>
        <taxon>Eukaryota</taxon>
        <taxon>Metazoa</taxon>
        <taxon>Ecdysozoa</taxon>
        <taxon>Arthropoda</taxon>
        <taxon>Hexapoda</taxon>
        <taxon>Insecta</taxon>
        <taxon>Pterygota</taxon>
        <taxon>Neoptera</taxon>
        <taxon>Endopterygota</taxon>
        <taxon>Lepidoptera</taxon>
        <taxon>Glossata</taxon>
        <taxon>Ditrysia</taxon>
        <taxon>Tineoidea</taxon>
        <taxon>Psychidae</taxon>
        <taxon>Oiketicinae</taxon>
        <taxon>Eumeta</taxon>
    </lineage>
</organism>
<feature type="region of interest" description="Disordered" evidence="1">
    <location>
        <begin position="89"/>
        <end position="118"/>
    </location>
</feature>
<evidence type="ECO:0000313" key="3">
    <source>
        <dbReference type="Proteomes" id="UP000299102"/>
    </source>
</evidence>